<keyword evidence="18" id="KW-1185">Reference proteome</keyword>
<keyword evidence="7 13" id="KW-0068">Autocatalytic cleavage</keyword>
<organism evidence="17 18">
    <name type="scientific">Geobacter soli</name>
    <dbReference type="NCBI Taxonomy" id="1510391"/>
    <lineage>
        <taxon>Bacteria</taxon>
        <taxon>Pseudomonadati</taxon>
        <taxon>Thermodesulfobacteriota</taxon>
        <taxon>Desulfuromonadia</taxon>
        <taxon>Geobacterales</taxon>
        <taxon>Geobacteraceae</taxon>
        <taxon>Geobacter</taxon>
    </lineage>
</organism>
<gene>
    <name evidence="13" type="primary">lexA</name>
    <name evidence="17" type="ORF">SE37_07060</name>
</gene>
<evidence type="ECO:0000256" key="5">
    <source>
        <dbReference type="ARBA" id="ARBA00022763"/>
    </source>
</evidence>
<dbReference type="InterPro" id="IPR006200">
    <property type="entry name" value="LexA"/>
</dbReference>
<dbReference type="PRINTS" id="PR00726">
    <property type="entry name" value="LEXASERPTASE"/>
</dbReference>
<evidence type="ECO:0000256" key="9">
    <source>
        <dbReference type="ARBA" id="ARBA00023125"/>
    </source>
</evidence>
<evidence type="ECO:0000256" key="2">
    <source>
        <dbReference type="ARBA" id="ARBA00011738"/>
    </source>
</evidence>
<dbReference type="EC" id="3.4.21.88" evidence="13"/>
<evidence type="ECO:0000256" key="7">
    <source>
        <dbReference type="ARBA" id="ARBA00022813"/>
    </source>
</evidence>
<evidence type="ECO:0000256" key="3">
    <source>
        <dbReference type="ARBA" id="ARBA00022491"/>
    </source>
</evidence>
<comment type="subunit">
    <text evidence="2 13">Homodimer.</text>
</comment>
<evidence type="ECO:0000256" key="1">
    <source>
        <dbReference type="ARBA" id="ARBA00007484"/>
    </source>
</evidence>
<dbReference type="HAMAP" id="MF_00015">
    <property type="entry name" value="LexA"/>
    <property type="match status" value="1"/>
</dbReference>
<dbReference type="PANTHER" id="PTHR33516:SF2">
    <property type="entry name" value="LEXA REPRESSOR-RELATED"/>
    <property type="match status" value="1"/>
</dbReference>
<dbReference type="GO" id="GO:0006508">
    <property type="term" value="P:proteolysis"/>
    <property type="evidence" value="ECO:0007669"/>
    <property type="project" value="InterPro"/>
</dbReference>
<sequence>METLTPRQRTVLEFITSHVDRYGYPPTIREIAHHLNVSGTLGIAKHLEALARKGYLQREPGNSRGITLTGRARRAPAVSLPVIGVVRAGVPQIATEEIEEHISIDQSLVKGGAFFLRVKGDSMINAAIIEGDLALVRPQQTAENRDIVVAMIDGEATLKRFYQGADHIRLQPENPNMAPIIVRSGGQEAWIIGKVVGIYRRMC</sequence>
<evidence type="ECO:0000256" key="11">
    <source>
        <dbReference type="ARBA" id="ARBA00023204"/>
    </source>
</evidence>
<dbReference type="GO" id="GO:0004252">
    <property type="term" value="F:serine-type endopeptidase activity"/>
    <property type="evidence" value="ECO:0007669"/>
    <property type="project" value="UniProtKB-UniRule"/>
</dbReference>
<dbReference type="FunFam" id="2.10.109.10:FF:000001">
    <property type="entry name" value="LexA repressor"/>
    <property type="match status" value="1"/>
</dbReference>
<dbReference type="GO" id="GO:0006260">
    <property type="term" value="P:DNA replication"/>
    <property type="evidence" value="ECO:0007669"/>
    <property type="project" value="UniProtKB-UniRule"/>
</dbReference>
<dbReference type="Pfam" id="PF00717">
    <property type="entry name" value="Peptidase_S24"/>
    <property type="match status" value="1"/>
</dbReference>
<dbReference type="PANTHER" id="PTHR33516">
    <property type="entry name" value="LEXA REPRESSOR"/>
    <property type="match status" value="1"/>
</dbReference>
<keyword evidence="12 13" id="KW-0742">SOS response</keyword>
<dbReference type="InterPro" id="IPR050077">
    <property type="entry name" value="LexA_repressor"/>
</dbReference>
<evidence type="ECO:0000256" key="6">
    <source>
        <dbReference type="ARBA" id="ARBA00022801"/>
    </source>
</evidence>
<evidence type="ECO:0000256" key="4">
    <source>
        <dbReference type="ARBA" id="ARBA00022705"/>
    </source>
</evidence>
<dbReference type="Gene3D" id="1.10.10.10">
    <property type="entry name" value="Winged helix-like DNA-binding domain superfamily/Winged helix DNA-binding domain"/>
    <property type="match status" value="1"/>
</dbReference>
<dbReference type="Pfam" id="PF01726">
    <property type="entry name" value="LexA_DNA_bind"/>
    <property type="match status" value="1"/>
</dbReference>
<dbReference type="GO" id="GO:0045892">
    <property type="term" value="P:negative regulation of DNA-templated transcription"/>
    <property type="evidence" value="ECO:0007669"/>
    <property type="project" value="UniProtKB-UniRule"/>
</dbReference>
<dbReference type="InterPro" id="IPR015927">
    <property type="entry name" value="Peptidase_S24_S26A/B/C"/>
</dbReference>
<evidence type="ECO:0000313" key="18">
    <source>
        <dbReference type="Proteomes" id="UP000031433"/>
    </source>
</evidence>
<evidence type="ECO:0000256" key="8">
    <source>
        <dbReference type="ARBA" id="ARBA00023015"/>
    </source>
</evidence>
<evidence type="ECO:0000256" key="13">
    <source>
        <dbReference type="HAMAP-Rule" id="MF_00015"/>
    </source>
</evidence>
<dbReference type="FunFam" id="1.10.10.10:FF:000009">
    <property type="entry name" value="LexA repressor"/>
    <property type="match status" value="1"/>
</dbReference>
<feature type="domain" description="LexA repressor DNA-binding" evidence="16">
    <location>
        <begin position="1"/>
        <end position="65"/>
    </location>
</feature>
<keyword evidence="8 13" id="KW-0805">Transcription regulation</keyword>
<dbReference type="InterPro" id="IPR006199">
    <property type="entry name" value="LexA_DNA-bd_dom"/>
</dbReference>
<keyword evidence="3 13" id="KW-0678">Repressor</keyword>
<feature type="domain" description="Peptidase S24/S26A/S26B/S26C" evidence="15">
    <location>
        <begin position="81"/>
        <end position="196"/>
    </location>
</feature>
<feature type="active site" description="For autocatalytic cleavage activity" evidence="13">
    <location>
        <position position="122"/>
    </location>
</feature>
<comment type="catalytic activity">
    <reaction evidence="13">
        <text>Hydrolysis of Ala-|-Gly bond in repressor LexA.</text>
        <dbReference type="EC" id="3.4.21.88"/>
    </reaction>
</comment>
<evidence type="ECO:0000259" key="16">
    <source>
        <dbReference type="Pfam" id="PF01726"/>
    </source>
</evidence>
<dbReference type="CDD" id="cd06529">
    <property type="entry name" value="S24_LexA-like"/>
    <property type="match status" value="1"/>
</dbReference>
<dbReference type="SUPFAM" id="SSF51306">
    <property type="entry name" value="LexA/Signal peptidase"/>
    <property type="match status" value="1"/>
</dbReference>
<dbReference type="Proteomes" id="UP000031433">
    <property type="component" value="Unassembled WGS sequence"/>
</dbReference>
<keyword evidence="4 13" id="KW-0235">DNA replication</keyword>
<proteinExistence type="inferred from homology"/>
<keyword evidence="6 13" id="KW-0378">Hydrolase</keyword>
<feature type="DNA-binding region" description="H-T-H motif" evidence="13">
    <location>
        <begin position="28"/>
        <end position="48"/>
    </location>
</feature>
<dbReference type="InterPro" id="IPR039418">
    <property type="entry name" value="LexA-like"/>
</dbReference>
<name>A0A0C1QP81_9BACT</name>
<protein>
    <recommendedName>
        <fullName evidence="13">LexA repressor</fullName>
        <ecNumber evidence="13">3.4.21.88</ecNumber>
    </recommendedName>
</protein>
<keyword evidence="9 13" id="KW-0238">DNA-binding</keyword>
<dbReference type="InterPro" id="IPR006197">
    <property type="entry name" value="Peptidase_S24_LexA"/>
</dbReference>
<dbReference type="InterPro" id="IPR036388">
    <property type="entry name" value="WH-like_DNA-bd_sf"/>
</dbReference>
<dbReference type="Gene3D" id="2.10.109.10">
    <property type="entry name" value="Umud Fragment, subunit A"/>
    <property type="match status" value="1"/>
</dbReference>
<feature type="site" description="Cleavage; by autolysis" evidence="13">
    <location>
        <begin position="88"/>
        <end position="89"/>
    </location>
</feature>
<reference evidence="17 18" key="1">
    <citation type="submission" date="2015-01" db="EMBL/GenBank/DDBJ databases">
        <title>Genome sequence of the anaerobic bacterium Geobacter soli GSS01, a dissimilatory Fe(III) reducer from soil.</title>
        <authorList>
            <person name="Yang G."/>
            <person name="Zhou S."/>
        </authorList>
    </citation>
    <scope>NUCLEOTIDE SEQUENCE [LARGE SCALE GENOMIC DNA]</scope>
    <source>
        <strain evidence="17 18">GSS01</strain>
    </source>
</reference>
<keyword evidence="5 13" id="KW-0227">DNA damage</keyword>
<dbReference type="RefSeq" id="WP_039644926.1">
    <property type="nucleotide sequence ID" value="NZ_JXBL01000001.1"/>
</dbReference>
<dbReference type="NCBIfam" id="TIGR00498">
    <property type="entry name" value="lexA"/>
    <property type="match status" value="1"/>
</dbReference>
<dbReference type="GO" id="GO:0003677">
    <property type="term" value="F:DNA binding"/>
    <property type="evidence" value="ECO:0007669"/>
    <property type="project" value="UniProtKB-UniRule"/>
</dbReference>
<evidence type="ECO:0000256" key="10">
    <source>
        <dbReference type="ARBA" id="ARBA00023163"/>
    </source>
</evidence>
<dbReference type="GO" id="GO:0006281">
    <property type="term" value="P:DNA repair"/>
    <property type="evidence" value="ECO:0007669"/>
    <property type="project" value="UniProtKB-UniRule"/>
</dbReference>
<comment type="similarity">
    <text evidence="1 13 14">Belongs to the peptidase S24 family.</text>
</comment>
<evidence type="ECO:0000256" key="12">
    <source>
        <dbReference type="ARBA" id="ARBA00023236"/>
    </source>
</evidence>
<dbReference type="EMBL" id="JXBL01000001">
    <property type="protein sequence ID" value="KIE42402.1"/>
    <property type="molecule type" value="Genomic_DNA"/>
</dbReference>
<keyword evidence="11 13" id="KW-0234">DNA repair</keyword>
<evidence type="ECO:0000259" key="15">
    <source>
        <dbReference type="Pfam" id="PF00717"/>
    </source>
</evidence>
<dbReference type="InterPro" id="IPR036286">
    <property type="entry name" value="LexA/Signal_pep-like_sf"/>
</dbReference>
<dbReference type="SUPFAM" id="SSF46785">
    <property type="entry name" value="Winged helix' DNA-binding domain"/>
    <property type="match status" value="1"/>
</dbReference>
<evidence type="ECO:0000313" key="17">
    <source>
        <dbReference type="EMBL" id="KIE42402.1"/>
    </source>
</evidence>
<feature type="active site" description="For autocatalytic cleavage activity" evidence="13">
    <location>
        <position position="159"/>
    </location>
</feature>
<dbReference type="GO" id="GO:0009432">
    <property type="term" value="P:SOS response"/>
    <property type="evidence" value="ECO:0007669"/>
    <property type="project" value="UniProtKB-UniRule"/>
</dbReference>
<comment type="function">
    <text evidence="13">Represses a number of genes involved in the response to DNA damage (SOS response), including recA and lexA. In the presence of single-stranded DNA, RecA interacts with LexA causing an autocatalytic cleavage which disrupts the DNA-binding part of LexA, leading to derepression of the SOS regulon and eventually DNA repair.</text>
</comment>
<dbReference type="InterPro" id="IPR036390">
    <property type="entry name" value="WH_DNA-bd_sf"/>
</dbReference>
<accession>A0A0C1QP81</accession>
<keyword evidence="10 13" id="KW-0804">Transcription</keyword>
<evidence type="ECO:0000256" key="14">
    <source>
        <dbReference type="RuleBase" id="RU003991"/>
    </source>
</evidence>
<dbReference type="AlphaFoldDB" id="A0A0C1QP81"/>
<comment type="caution">
    <text evidence="17">The sequence shown here is derived from an EMBL/GenBank/DDBJ whole genome shotgun (WGS) entry which is preliminary data.</text>
</comment>